<accession>A0A1T5MJ46</accession>
<feature type="transmembrane region" description="Helical" evidence="8">
    <location>
        <begin position="384"/>
        <end position="402"/>
    </location>
</feature>
<keyword evidence="3" id="KW-0813">Transport</keyword>
<evidence type="ECO:0000256" key="4">
    <source>
        <dbReference type="ARBA" id="ARBA00022692"/>
    </source>
</evidence>
<gene>
    <name evidence="9" type="ORF">SAMN02194393_04834</name>
</gene>
<feature type="transmembrane region" description="Helical" evidence="8">
    <location>
        <begin position="44"/>
        <end position="68"/>
    </location>
</feature>
<dbReference type="Gene3D" id="1.20.1730.10">
    <property type="entry name" value="Sodium/glucose cotransporter"/>
    <property type="match status" value="1"/>
</dbReference>
<feature type="transmembrane region" description="Helical" evidence="8">
    <location>
        <begin position="180"/>
        <end position="198"/>
    </location>
</feature>
<keyword evidence="10" id="KW-1185">Reference proteome</keyword>
<feature type="transmembrane region" description="Helical" evidence="8">
    <location>
        <begin position="115"/>
        <end position="137"/>
    </location>
</feature>
<dbReference type="Proteomes" id="UP000190285">
    <property type="component" value="Unassembled WGS sequence"/>
</dbReference>
<dbReference type="InterPro" id="IPR050277">
    <property type="entry name" value="Sodium:Solute_Symporter"/>
</dbReference>
<evidence type="ECO:0000313" key="10">
    <source>
        <dbReference type="Proteomes" id="UP000190285"/>
    </source>
</evidence>
<dbReference type="PANTHER" id="PTHR48086:SF7">
    <property type="entry name" value="SODIUM-SOLUTE SYMPORTER-RELATED"/>
    <property type="match status" value="1"/>
</dbReference>
<feature type="transmembrane region" description="Helical" evidence="8">
    <location>
        <begin position="299"/>
        <end position="321"/>
    </location>
</feature>
<dbReference type="PANTHER" id="PTHR48086">
    <property type="entry name" value="SODIUM/PROLINE SYMPORTER-RELATED"/>
    <property type="match status" value="1"/>
</dbReference>
<evidence type="ECO:0000256" key="6">
    <source>
        <dbReference type="ARBA" id="ARBA00023136"/>
    </source>
</evidence>
<dbReference type="InterPro" id="IPR038377">
    <property type="entry name" value="Na/Glc_symporter_sf"/>
</dbReference>
<dbReference type="RefSeq" id="WP_079495373.1">
    <property type="nucleotide sequence ID" value="NZ_FUZT01000017.1"/>
</dbReference>
<feature type="transmembrane region" description="Helical" evidence="8">
    <location>
        <begin position="74"/>
        <end position="94"/>
    </location>
</feature>
<dbReference type="OrthoDB" id="9766407at2"/>
<evidence type="ECO:0000256" key="5">
    <source>
        <dbReference type="ARBA" id="ARBA00022989"/>
    </source>
</evidence>
<evidence type="ECO:0000256" key="8">
    <source>
        <dbReference type="SAM" id="Phobius"/>
    </source>
</evidence>
<keyword evidence="5 8" id="KW-1133">Transmembrane helix</keyword>
<reference evidence="9 10" key="1">
    <citation type="submission" date="2017-02" db="EMBL/GenBank/DDBJ databases">
        <authorList>
            <person name="Peterson S.W."/>
        </authorList>
    </citation>
    <scope>NUCLEOTIDE SEQUENCE [LARGE SCALE GENOMIC DNA]</scope>
    <source>
        <strain evidence="9 10">M1</strain>
    </source>
</reference>
<dbReference type="AlphaFoldDB" id="A0A1T5MJ46"/>
<feature type="transmembrane region" description="Helical" evidence="8">
    <location>
        <begin position="6"/>
        <end position="24"/>
    </location>
</feature>
<dbReference type="Pfam" id="PF00474">
    <property type="entry name" value="SSF"/>
    <property type="match status" value="1"/>
</dbReference>
<evidence type="ECO:0000313" key="9">
    <source>
        <dbReference type="EMBL" id="SKC88235.1"/>
    </source>
</evidence>
<dbReference type="CDD" id="cd10322">
    <property type="entry name" value="SLC5sbd"/>
    <property type="match status" value="1"/>
</dbReference>
<evidence type="ECO:0000256" key="2">
    <source>
        <dbReference type="ARBA" id="ARBA00006434"/>
    </source>
</evidence>
<feature type="transmembrane region" description="Helical" evidence="8">
    <location>
        <begin position="218"/>
        <end position="240"/>
    </location>
</feature>
<keyword evidence="4 8" id="KW-0812">Transmembrane</keyword>
<dbReference type="GO" id="GO:0022857">
    <property type="term" value="F:transmembrane transporter activity"/>
    <property type="evidence" value="ECO:0007669"/>
    <property type="project" value="InterPro"/>
</dbReference>
<comment type="subcellular location">
    <subcellularLocation>
        <location evidence="1">Membrane</location>
        <topology evidence="1">Multi-pass membrane protein</topology>
    </subcellularLocation>
</comment>
<feature type="transmembrane region" description="Helical" evidence="8">
    <location>
        <begin position="433"/>
        <end position="455"/>
    </location>
</feature>
<dbReference type="GO" id="GO:0005886">
    <property type="term" value="C:plasma membrane"/>
    <property type="evidence" value="ECO:0007669"/>
    <property type="project" value="TreeGrafter"/>
</dbReference>
<feature type="transmembrane region" description="Helical" evidence="8">
    <location>
        <begin position="261"/>
        <end position="287"/>
    </location>
</feature>
<protein>
    <submittedName>
        <fullName evidence="9">Solute:Na+ symporter, SSS family</fullName>
    </submittedName>
</protein>
<name>A0A1T5MJ46_9FIRM</name>
<feature type="transmembrane region" description="Helical" evidence="8">
    <location>
        <begin position="359"/>
        <end position="378"/>
    </location>
</feature>
<dbReference type="PROSITE" id="PS50283">
    <property type="entry name" value="NA_SOLUT_SYMP_3"/>
    <property type="match status" value="1"/>
</dbReference>
<keyword evidence="6 8" id="KW-0472">Membrane</keyword>
<feature type="transmembrane region" description="Helical" evidence="8">
    <location>
        <begin position="143"/>
        <end position="168"/>
    </location>
</feature>
<proteinExistence type="inferred from homology"/>
<feature type="transmembrane region" description="Helical" evidence="8">
    <location>
        <begin position="409"/>
        <end position="427"/>
    </location>
</feature>
<organism evidence="9 10">
    <name type="scientific">Maledivibacter halophilus</name>
    <dbReference type="NCBI Taxonomy" id="36842"/>
    <lineage>
        <taxon>Bacteria</taxon>
        <taxon>Bacillati</taxon>
        <taxon>Bacillota</taxon>
        <taxon>Clostridia</taxon>
        <taxon>Peptostreptococcales</taxon>
        <taxon>Caminicellaceae</taxon>
        <taxon>Maledivibacter</taxon>
    </lineage>
</organism>
<evidence type="ECO:0000256" key="3">
    <source>
        <dbReference type="ARBA" id="ARBA00022448"/>
    </source>
</evidence>
<sequence length="474" mass="51196">MGNTNYLIFVGIYILALVIVGVVLGKKQIKNSDDFIVAGRRLPFLVLVGTLLATWVGGGTVTGSANFIYSRGPLASILYFIGPPLGILILYFIAGRVRSISKYTIPQILEMRYGSAARTISAICIVLAYVGIVSYQFKGGAYVINLTTGLDLNVAIIISAVLITFLAVSGGMVTVAYSDFISALLMVGGFIVAIPFILGKTGGWNGLFSQIPATKMTWTGGLTFVQLLGYILPGFFLVLGDQNMMQRFGSAKDAKTAKKSNIGFFFGEIIVIILVLIITSAAIVLFPNLESPDTAVFQISMHTLPFVVGGLILASSVAFMITTGDSFLLSSATNVTYDIWIKFFKNDASEEEKLKFTRITIVVLSVIAYVLGSFFPSILKMQMYSYTMYGAAITPALLCALLWKRGNKYGGLCSIITGGALTLIWEIPLNRPWGLNSSLISVPIAFIVLIIVSLLTEKPDEKVIEDIFGKKSNA</sequence>
<dbReference type="STRING" id="36842.SAMN02194393_04834"/>
<dbReference type="EMBL" id="FUZT01000017">
    <property type="protein sequence ID" value="SKC88235.1"/>
    <property type="molecule type" value="Genomic_DNA"/>
</dbReference>
<comment type="similarity">
    <text evidence="2 7">Belongs to the sodium:solute symporter (SSF) (TC 2.A.21) family.</text>
</comment>
<evidence type="ECO:0000256" key="7">
    <source>
        <dbReference type="RuleBase" id="RU362091"/>
    </source>
</evidence>
<dbReference type="InterPro" id="IPR001734">
    <property type="entry name" value="Na/solute_symporter"/>
</dbReference>
<evidence type="ECO:0000256" key="1">
    <source>
        <dbReference type="ARBA" id="ARBA00004141"/>
    </source>
</evidence>